<dbReference type="EMBL" id="CP165734">
    <property type="protein sequence ID" value="XDV55026.1"/>
    <property type="molecule type" value="Genomic_DNA"/>
</dbReference>
<reference evidence="2" key="1">
    <citation type="submission" date="2024-08" db="EMBL/GenBank/DDBJ databases">
        <authorList>
            <person name="Chaddad Z."/>
            <person name="Lamrabet M."/>
            <person name="Bouhnik O."/>
            <person name="Alami S."/>
            <person name="Wipf D."/>
            <person name="Courty P.E."/>
            <person name="Missbah El Idrissi M."/>
        </authorList>
    </citation>
    <scope>NUCLEOTIDE SEQUENCE</scope>
    <source>
        <strain evidence="2">LLZ17</strain>
    </source>
</reference>
<sequence>MPTFIRIAADIEEPAKLLSDELRAVALFGGIGLLVLLIAASTGVQGVWL</sequence>
<name>A0AB39XDX9_9BRAD</name>
<evidence type="ECO:0000256" key="1">
    <source>
        <dbReference type="SAM" id="Phobius"/>
    </source>
</evidence>
<dbReference type="RefSeq" id="WP_369719485.1">
    <property type="nucleotide sequence ID" value="NZ_CP165734.1"/>
</dbReference>
<accession>A0AB39XDX9</accession>
<organism evidence="2">
    <name type="scientific">Bradyrhizobium sp. LLZ17</name>
    <dbReference type="NCBI Taxonomy" id="3239388"/>
    <lineage>
        <taxon>Bacteria</taxon>
        <taxon>Pseudomonadati</taxon>
        <taxon>Pseudomonadota</taxon>
        <taxon>Alphaproteobacteria</taxon>
        <taxon>Hyphomicrobiales</taxon>
        <taxon>Nitrobacteraceae</taxon>
        <taxon>Bradyrhizobium</taxon>
    </lineage>
</organism>
<protein>
    <submittedName>
        <fullName evidence="2">Uncharacterized protein</fullName>
    </submittedName>
</protein>
<proteinExistence type="predicted"/>
<dbReference type="AlphaFoldDB" id="A0AB39XDX9"/>
<keyword evidence="1" id="KW-0472">Membrane</keyword>
<keyword evidence="1" id="KW-1133">Transmembrane helix</keyword>
<keyword evidence="1" id="KW-0812">Transmembrane</keyword>
<gene>
    <name evidence="2" type="ORF">AB8Z38_19440</name>
</gene>
<evidence type="ECO:0000313" key="2">
    <source>
        <dbReference type="EMBL" id="XDV55026.1"/>
    </source>
</evidence>
<feature type="transmembrane region" description="Helical" evidence="1">
    <location>
        <begin position="25"/>
        <end position="48"/>
    </location>
</feature>